<evidence type="ECO:0000256" key="3">
    <source>
        <dbReference type="ARBA" id="ARBA00022692"/>
    </source>
</evidence>
<dbReference type="RefSeq" id="WP_029266036.1">
    <property type="nucleotide sequence ID" value="NZ_JAGIKX010000012.1"/>
</dbReference>
<keyword evidence="5 6" id="KW-0472">Membrane</keyword>
<feature type="transmembrane region" description="Helical" evidence="6">
    <location>
        <begin position="87"/>
        <end position="107"/>
    </location>
</feature>
<evidence type="ECO:0000313" key="8">
    <source>
        <dbReference type="Proteomes" id="UP001519294"/>
    </source>
</evidence>
<dbReference type="EMBL" id="JAGIKX010000012">
    <property type="protein sequence ID" value="MBP2257709.1"/>
    <property type="molecule type" value="Genomic_DNA"/>
</dbReference>
<dbReference type="Pfam" id="PF03631">
    <property type="entry name" value="Virul_fac_BrkB"/>
    <property type="match status" value="1"/>
</dbReference>
<feature type="transmembrane region" description="Helical" evidence="6">
    <location>
        <begin position="173"/>
        <end position="194"/>
    </location>
</feature>
<evidence type="ECO:0000256" key="1">
    <source>
        <dbReference type="ARBA" id="ARBA00004651"/>
    </source>
</evidence>
<feature type="transmembrane region" description="Helical" evidence="6">
    <location>
        <begin position="206"/>
        <end position="226"/>
    </location>
</feature>
<keyword evidence="8" id="KW-1185">Reference proteome</keyword>
<reference evidence="7 8" key="1">
    <citation type="submission" date="2021-03" db="EMBL/GenBank/DDBJ databases">
        <title>Genomic Encyclopedia of Type Strains, Phase IV (KMG-IV): sequencing the most valuable type-strain genomes for metagenomic binning, comparative biology and taxonomic classification.</title>
        <authorList>
            <person name="Goeker M."/>
        </authorList>
    </citation>
    <scope>NUCLEOTIDE SEQUENCE [LARGE SCALE GENOMIC DNA]</scope>
    <source>
        <strain evidence="7 8">DSM 25790</strain>
    </source>
</reference>
<sequence>MSTFINYIKDLLAEFKKDNVPILAAAQAYYYLLSIFPLLIVCFAIIPYFKIEPNDAIDFMNKTLPSEMASIFEENIISLIQTPKGGLLTFGIIAALWSASGGINAFIKAVNEAYEIDETRSFIHVRLLALTLTIGMIISLVVAILLLVFGNVILGFIKSFLGISGSLVVLLQIARWTISILVITGLLILLYRFAPNKKLPLKHIMPGALTTSILWLLISLGFSLYASNFGSYSVTYGSLGGIIVLMIWFFLTGLTLMIGAEINIIHQRRNKGTN</sequence>
<dbReference type="NCBIfam" id="TIGR00765">
    <property type="entry name" value="yihY_not_rbn"/>
    <property type="match status" value="1"/>
</dbReference>
<protein>
    <submittedName>
        <fullName evidence="7">Membrane protein</fullName>
    </submittedName>
</protein>
<keyword evidence="4 6" id="KW-1133">Transmembrane helix</keyword>
<organism evidence="7 8">
    <name type="scientific">Virgibacillus alimentarius</name>
    <dbReference type="NCBI Taxonomy" id="698769"/>
    <lineage>
        <taxon>Bacteria</taxon>
        <taxon>Bacillati</taxon>
        <taxon>Bacillota</taxon>
        <taxon>Bacilli</taxon>
        <taxon>Bacillales</taxon>
        <taxon>Bacillaceae</taxon>
        <taxon>Virgibacillus</taxon>
    </lineage>
</organism>
<gene>
    <name evidence="7" type="ORF">J2Z81_001663</name>
</gene>
<proteinExistence type="predicted"/>
<evidence type="ECO:0000256" key="6">
    <source>
        <dbReference type="SAM" id="Phobius"/>
    </source>
</evidence>
<name>A0ABS4S8G4_9BACI</name>
<evidence type="ECO:0000256" key="4">
    <source>
        <dbReference type="ARBA" id="ARBA00022989"/>
    </source>
</evidence>
<dbReference type="Proteomes" id="UP001519294">
    <property type="component" value="Unassembled WGS sequence"/>
</dbReference>
<dbReference type="InterPro" id="IPR017039">
    <property type="entry name" value="Virul_fac_BrkB"/>
</dbReference>
<feature type="transmembrane region" description="Helical" evidence="6">
    <location>
        <begin position="28"/>
        <end position="49"/>
    </location>
</feature>
<keyword evidence="2" id="KW-1003">Cell membrane</keyword>
<feature type="transmembrane region" description="Helical" evidence="6">
    <location>
        <begin position="238"/>
        <end position="260"/>
    </location>
</feature>
<dbReference type="PANTHER" id="PTHR30213">
    <property type="entry name" value="INNER MEMBRANE PROTEIN YHJD"/>
    <property type="match status" value="1"/>
</dbReference>
<accession>A0ABS4S8G4</accession>
<evidence type="ECO:0000313" key="7">
    <source>
        <dbReference type="EMBL" id="MBP2257709.1"/>
    </source>
</evidence>
<evidence type="ECO:0000256" key="2">
    <source>
        <dbReference type="ARBA" id="ARBA00022475"/>
    </source>
</evidence>
<keyword evidence="3 6" id="KW-0812">Transmembrane</keyword>
<dbReference type="PIRSF" id="PIRSF035875">
    <property type="entry name" value="RNase_BN"/>
    <property type="match status" value="1"/>
</dbReference>
<dbReference type="PANTHER" id="PTHR30213:SF0">
    <property type="entry name" value="UPF0761 MEMBRANE PROTEIN YIHY"/>
    <property type="match status" value="1"/>
</dbReference>
<evidence type="ECO:0000256" key="5">
    <source>
        <dbReference type="ARBA" id="ARBA00023136"/>
    </source>
</evidence>
<comment type="subcellular location">
    <subcellularLocation>
        <location evidence="1">Cell membrane</location>
        <topology evidence="1">Multi-pass membrane protein</topology>
    </subcellularLocation>
</comment>
<feature type="transmembrane region" description="Helical" evidence="6">
    <location>
        <begin position="127"/>
        <end position="153"/>
    </location>
</feature>
<comment type="caution">
    <text evidence="7">The sequence shown here is derived from an EMBL/GenBank/DDBJ whole genome shotgun (WGS) entry which is preliminary data.</text>
</comment>